<keyword evidence="3" id="KW-1133">Transmembrane helix</keyword>
<dbReference type="Proteomes" id="UP001174909">
    <property type="component" value="Unassembled WGS sequence"/>
</dbReference>
<proteinExistence type="predicted"/>
<dbReference type="SUPFAM" id="SSF49265">
    <property type="entry name" value="Fibronectin type III"/>
    <property type="match status" value="2"/>
</dbReference>
<comment type="caution">
    <text evidence="5">The sequence shown here is derived from an EMBL/GenBank/DDBJ whole genome shotgun (WGS) entry which is preliminary data.</text>
</comment>
<dbReference type="Gene3D" id="2.60.40.10">
    <property type="entry name" value="Immunoglobulins"/>
    <property type="match status" value="3"/>
</dbReference>
<keyword evidence="1" id="KW-0677">Repeat</keyword>
<keyword evidence="3" id="KW-0472">Membrane</keyword>
<evidence type="ECO:0000256" key="1">
    <source>
        <dbReference type="ARBA" id="ARBA00022737"/>
    </source>
</evidence>
<dbReference type="CDD" id="cd00063">
    <property type="entry name" value="FN3"/>
    <property type="match status" value="3"/>
</dbReference>
<organism evidence="5 6">
    <name type="scientific">Geodia barretti</name>
    <name type="common">Barrett's horny sponge</name>
    <dbReference type="NCBI Taxonomy" id="519541"/>
    <lineage>
        <taxon>Eukaryota</taxon>
        <taxon>Metazoa</taxon>
        <taxon>Porifera</taxon>
        <taxon>Demospongiae</taxon>
        <taxon>Heteroscleromorpha</taxon>
        <taxon>Tetractinellida</taxon>
        <taxon>Astrophorina</taxon>
        <taxon>Geodiidae</taxon>
        <taxon>Geodia</taxon>
    </lineage>
</organism>
<protein>
    <submittedName>
        <fullName evidence="5">Protein sidekick-2</fullName>
    </submittedName>
</protein>
<dbReference type="InterPro" id="IPR050964">
    <property type="entry name" value="Striated_Muscle_Regulatory"/>
</dbReference>
<dbReference type="InterPro" id="IPR036116">
    <property type="entry name" value="FN3_sf"/>
</dbReference>
<name>A0AA35WIU5_GEOBA</name>
<dbReference type="Pfam" id="PF00041">
    <property type="entry name" value="fn3"/>
    <property type="match status" value="3"/>
</dbReference>
<dbReference type="EMBL" id="CASHTH010001926">
    <property type="protein sequence ID" value="CAI8021984.1"/>
    <property type="molecule type" value="Genomic_DNA"/>
</dbReference>
<evidence type="ECO:0000256" key="2">
    <source>
        <dbReference type="SAM" id="MobiDB-lite"/>
    </source>
</evidence>
<feature type="domain" description="Fibronectin type-III" evidence="4">
    <location>
        <begin position="113"/>
        <end position="213"/>
    </location>
</feature>
<dbReference type="PROSITE" id="PS50853">
    <property type="entry name" value="FN3"/>
    <property type="match status" value="3"/>
</dbReference>
<evidence type="ECO:0000256" key="3">
    <source>
        <dbReference type="SAM" id="Phobius"/>
    </source>
</evidence>
<keyword evidence="6" id="KW-1185">Reference proteome</keyword>
<keyword evidence="3" id="KW-0812">Transmembrane</keyword>
<accession>A0AA35WIU5</accession>
<dbReference type="AlphaFoldDB" id="A0AA35WIU5"/>
<evidence type="ECO:0000313" key="5">
    <source>
        <dbReference type="EMBL" id="CAI8021984.1"/>
    </source>
</evidence>
<dbReference type="PANTHER" id="PTHR13817:SF166">
    <property type="entry name" value="NEURONAL IGCAM-RELATED"/>
    <property type="match status" value="1"/>
</dbReference>
<gene>
    <name evidence="5" type="ORF">GBAR_LOCUS12948</name>
</gene>
<reference evidence="5" key="1">
    <citation type="submission" date="2023-03" db="EMBL/GenBank/DDBJ databases">
        <authorList>
            <person name="Steffen K."/>
            <person name="Cardenas P."/>
        </authorList>
    </citation>
    <scope>NUCLEOTIDE SEQUENCE</scope>
</reference>
<evidence type="ECO:0000259" key="4">
    <source>
        <dbReference type="PROSITE" id="PS50853"/>
    </source>
</evidence>
<feature type="region of interest" description="Disordered" evidence="2">
    <location>
        <begin position="373"/>
        <end position="394"/>
    </location>
</feature>
<dbReference type="InterPro" id="IPR013783">
    <property type="entry name" value="Ig-like_fold"/>
</dbReference>
<dbReference type="PRINTS" id="PR00014">
    <property type="entry name" value="FNTYPEIII"/>
</dbReference>
<evidence type="ECO:0000313" key="6">
    <source>
        <dbReference type="Proteomes" id="UP001174909"/>
    </source>
</evidence>
<dbReference type="InterPro" id="IPR003961">
    <property type="entry name" value="FN3_dom"/>
</dbReference>
<feature type="domain" description="Fibronectin type-III" evidence="4">
    <location>
        <begin position="24"/>
        <end position="112"/>
    </location>
</feature>
<sequence length="394" mass="41974">MYVCFASNGVFNASDVVSLKVAGCPDLLLVVQTSATSVIVEWSQPSGGATVTGYVVHYSDGVNNMTERVPASFTSHSITNLTRCSDYTFSVEAASEHISGLSRTVELSGTSELSVNVTAEAVSSTVISVQWDHLRACSPVSHLSVKFSVKYTAVFSAVSEVINQTGELIVTSTEAMLTGLTPYTNYSITVAVVNEMGNVGPYSYPTTNRTLEDVPGPVGAVTASPSLSQVTLTWEPPLMPNGIIIAYEVSYRQTASSEPETRVNSSALATNFTTESNLEEATEFIFSVRAYTRVGPGNASSLTVATLAADSIPTLIKTAAIFGIGSGAALIGIITFGISIACIVFKRSHRRARPRLYTEDNPAYGVTLGVRYKPSRKTDSSPTHTQEPVYDTIR</sequence>
<feature type="domain" description="Fibronectin type-III" evidence="4">
    <location>
        <begin position="214"/>
        <end position="310"/>
    </location>
</feature>
<feature type="transmembrane region" description="Helical" evidence="3">
    <location>
        <begin position="320"/>
        <end position="345"/>
    </location>
</feature>
<dbReference type="PANTHER" id="PTHR13817">
    <property type="entry name" value="TITIN"/>
    <property type="match status" value="1"/>
</dbReference>
<dbReference type="SMART" id="SM00060">
    <property type="entry name" value="FN3"/>
    <property type="match status" value="3"/>
</dbReference>